<name>A0ACB9Q7M6_BAUVA</name>
<organism evidence="1 2">
    <name type="scientific">Bauhinia variegata</name>
    <name type="common">Purple orchid tree</name>
    <name type="synonym">Phanera variegata</name>
    <dbReference type="NCBI Taxonomy" id="167791"/>
    <lineage>
        <taxon>Eukaryota</taxon>
        <taxon>Viridiplantae</taxon>
        <taxon>Streptophyta</taxon>
        <taxon>Embryophyta</taxon>
        <taxon>Tracheophyta</taxon>
        <taxon>Spermatophyta</taxon>
        <taxon>Magnoliopsida</taxon>
        <taxon>eudicotyledons</taxon>
        <taxon>Gunneridae</taxon>
        <taxon>Pentapetalae</taxon>
        <taxon>rosids</taxon>
        <taxon>fabids</taxon>
        <taxon>Fabales</taxon>
        <taxon>Fabaceae</taxon>
        <taxon>Cercidoideae</taxon>
        <taxon>Cercideae</taxon>
        <taxon>Bauhiniinae</taxon>
        <taxon>Bauhinia</taxon>
    </lineage>
</organism>
<proteinExistence type="predicted"/>
<reference evidence="1 2" key="1">
    <citation type="journal article" date="2022" name="DNA Res.">
        <title>Chromosomal-level genome assembly of the orchid tree Bauhinia variegata (Leguminosae; Cercidoideae) supports the allotetraploid origin hypothesis of Bauhinia.</title>
        <authorList>
            <person name="Zhong Y."/>
            <person name="Chen Y."/>
            <person name="Zheng D."/>
            <person name="Pang J."/>
            <person name="Liu Y."/>
            <person name="Luo S."/>
            <person name="Meng S."/>
            <person name="Qian L."/>
            <person name="Wei D."/>
            <person name="Dai S."/>
            <person name="Zhou R."/>
        </authorList>
    </citation>
    <scope>NUCLEOTIDE SEQUENCE [LARGE SCALE GENOMIC DNA]</scope>
    <source>
        <strain evidence="1">BV-YZ2020</strain>
    </source>
</reference>
<accession>A0ACB9Q7M6</accession>
<evidence type="ECO:0000313" key="1">
    <source>
        <dbReference type="EMBL" id="KAI4356827.1"/>
    </source>
</evidence>
<evidence type="ECO:0000313" key="2">
    <source>
        <dbReference type="Proteomes" id="UP000828941"/>
    </source>
</evidence>
<sequence>MGMNLFTRLQRSEVRTGLDKKWECVPTRYDANPSHPYVQEQSFMRIGATSLSSNNRIPHEAIRLLDVAEDSESVIEISKIGKRTR</sequence>
<comment type="caution">
    <text evidence="1">The sequence shown here is derived from an EMBL/GenBank/DDBJ whole genome shotgun (WGS) entry which is preliminary data.</text>
</comment>
<keyword evidence="2" id="KW-1185">Reference proteome</keyword>
<protein>
    <submittedName>
        <fullName evidence="1">Uncharacterized protein</fullName>
    </submittedName>
</protein>
<dbReference type="Proteomes" id="UP000828941">
    <property type="component" value="Chromosome 1"/>
</dbReference>
<gene>
    <name evidence="1" type="ORF">L6164_000814</name>
</gene>
<dbReference type="EMBL" id="CM039426">
    <property type="protein sequence ID" value="KAI4356827.1"/>
    <property type="molecule type" value="Genomic_DNA"/>
</dbReference>